<dbReference type="SUPFAM" id="SSF46785">
    <property type="entry name" value="Winged helix' DNA-binding domain"/>
    <property type="match status" value="1"/>
</dbReference>
<proteinExistence type="predicted"/>
<dbReference type="Proteomes" id="UP001165641">
    <property type="component" value="Unassembled WGS sequence"/>
</dbReference>
<evidence type="ECO:0000256" key="4">
    <source>
        <dbReference type="SAM" id="MobiDB-lite"/>
    </source>
</evidence>
<feature type="domain" description="HTH gntR-type" evidence="5">
    <location>
        <begin position="20"/>
        <end position="87"/>
    </location>
</feature>
<dbReference type="Pfam" id="PF00392">
    <property type="entry name" value="GntR"/>
    <property type="match status" value="1"/>
</dbReference>
<dbReference type="SMART" id="SM00345">
    <property type="entry name" value="HTH_GNTR"/>
    <property type="match status" value="1"/>
</dbReference>
<keyword evidence="1" id="KW-0805">Transcription regulation</keyword>
<evidence type="ECO:0000313" key="6">
    <source>
        <dbReference type="EMBL" id="MDB6179644.1"/>
    </source>
</evidence>
<evidence type="ECO:0000259" key="5">
    <source>
        <dbReference type="PROSITE" id="PS50949"/>
    </source>
</evidence>
<accession>A0ABT4ZKA8</accession>
<gene>
    <name evidence="6" type="ORF">PAF17_19465</name>
</gene>
<dbReference type="InterPro" id="IPR008920">
    <property type="entry name" value="TF_FadR/GntR_C"/>
</dbReference>
<dbReference type="InterPro" id="IPR036390">
    <property type="entry name" value="WH_DNA-bd_sf"/>
</dbReference>
<evidence type="ECO:0000256" key="3">
    <source>
        <dbReference type="ARBA" id="ARBA00023163"/>
    </source>
</evidence>
<reference evidence="6" key="1">
    <citation type="submission" date="2022-12" db="EMBL/GenBank/DDBJ databases">
        <title>Paracoccus onchidii sp. nov., isolated from a marine invertebrate from the South China Sea.</title>
        <authorList>
            <person name="Xu S."/>
            <person name="Liu Z."/>
            <person name="Xu Y."/>
        </authorList>
    </citation>
    <scope>NUCLEOTIDE SEQUENCE</scope>
    <source>
        <strain evidence="6">Z330</strain>
    </source>
</reference>
<name>A0ABT4ZKA8_9RHOB</name>
<dbReference type="RefSeq" id="WP_271890739.1">
    <property type="nucleotide sequence ID" value="NZ_JAQBIE010000048.1"/>
</dbReference>
<dbReference type="InterPro" id="IPR000524">
    <property type="entry name" value="Tscrpt_reg_HTH_GntR"/>
</dbReference>
<keyword evidence="2" id="KW-0238">DNA-binding</keyword>
<feature type="region of interest" description="Disordered" evidence="4">
    <location>
        <begin position="1"/>
        <end position="23"/>
    </location>
</feature>
<evidence type="ECO:0000313" key="7">
    <source>
        <dbReference type="Proteomes" id="UP001165641"/>
    </source>
</evidence>
<dbReference type="InterPro" id="IPR036388">
    <property type="entry name" value="WH-like_DNA-bd_sf"/>
</dbReference>
<dbReference type="Pfam" id="PF07729">
    <property type="entry name" value="FCD"/>
    <property type="match status" value="1"/>
</dbReference>
<dbReference type="Gene3D" id="1.20.120.530">
    <property type="entry name" value="GntR ligand-binding domain-like"/>
    <property type="match status" value="1"/>
</dbReference>
<organism evidence="6 7">
    <name type="scientific">Paracoccus onchidii</name>
    <dbReference type="NCBI Taxonomy" id="3017813"/>
    <lineage>
        <taxon>Bacteria</taxon>
        <taxon>Pseudomonadati</taxon>
        <taxon>Pseudomonadota</taxon>
        <taxon>Alphaproteobacteria</taxon>
        <taxon>Rhodobacterales</taxon>
        <taxon>Paracoccaceae</taxon>
        <taxon>Paracoccus</taxon>
    </lineage>
</organism>
<dbReference type="Gene3D" id="1.10.10.10">
    <property type="entry name" value="Winged helix-like DNA-binding domain superfamily/Winged helix DNA-binding domain"/>
    <property type="match status" value="1"/>
</dbReference>
<dbReference type="EMBL" id="JAQBIE010000048">
    <property type="protein sequence ID" value="MDB6179644.1"/>
    <property type="molecule type" value="Genomic_DNA"/>
</dbReference>
<keyword evidence="7" id="KW-1185">Reference proteome</keyword>
<evidence type="ECO:0000256" key="1">
    <source>
        <dbReference type="ARBA" id="ARBA00023015"/>
    </source>
</evidence>
<dbReference type="PROSITE" id="PS50949">
    <property type="entry name" value="HTH_GNTR"/>
    <property type="match status" value="1"/>
</dbReference>
<dbReference type="PANTHER" id="PTHR43537">
    <property type="entry name" value="TRANSCRIPTIONAL REGULATOR, GNTR FAMILY"/>
    <property type="match status" value="1"/>
</dbReference>
<protein>
    <submittedName>
        <fullName evidence="6">FCD domain-containing protein</fullName>
    </submittedName>
</protein>
<dbReference type="SUPFAM" id="SSF48008">
    <property type="entry name" value="GntR ligand-binding domain-like"/>
    <property type="match status" value="1"/>
</dbReference>
<dbReference type="InterPro" id="IPR011711">
    <property type="entry name" value="GntR_C"/>
</dbReference>
<dbReference type="SMART" id="SM00895">
    <property type="entry name" value="FCD"/>
    <property type="match status" value="1"/>
</dbReference>
<evidence type="ECO:0000256" key="2">
    <source>
        <dbReference type="ARBA" id="ARBA00023125"/>
    </source>
</evidence>
<dbReference type="PANTHER" id="PTHR43537:SF20">
    <property type="entry name" value="HTH-TYPE TRANSCRIPTIONAL REPRESSOR GLAR"/>
    <property type="match status" value="1"/>
</dbReference>
<feature type="compositionally biased region" description="Polar residues" evidence="4">
    <location>
        <begin position="1"/>
        <end position="15"/>
    </location>
</feature>
<sequence length="242" mass="26764">MTPGNATQPTEQPISLQDGETHAESAYRRLRTDIISGEREPGERLRVERLSKLYGIGTTPLREAMQRLCSDRLATAHGNRGFTVAPLEADEFEDLNIARTAIEVQAVTLSIQHGDEAWESTIVATSYRLQKQDRFLAKNPGTALDAWEAANAAFHDATVAACGSVWLLRVRKLLMDQVERYRRASVCLHSSERDLASEHSAIMDAVLERDAARAREVITAHFDITARILLGDIAQDEAAGLD</sequence>
<keyword evidence="3" id="KW-0804">Transcription</keyword>
<comment type="caution">
    <text evidence="6">The sequence shown here is derived from an EMBL/GenBank/DDBJ whole genome shotgun (WGS) entry which is preliminary data.</text>
</comment>